<dbReference type="GO" id="GO:0006423">
    <property type="term" value="P:cysteinyl-tRNA aminoacylation"/>
    <property type="evidence" value="ECO:0007669"/>
    <property type="project" value="TreeGrafter"/>
</dbReference>
<gene>
    <name evidence="9" type="ORF">MOS_269</name>
</gene>
<dbReference type="InterPro" id="IPR024909">
    <property type="entry name" value="Cys-tRNA/MSH_ligase"/>
</dbReference>
<feature type="domain" description="tRNA synthetases class I catalytic" evidence="8">
    <location>
        <begin position="3"/>
        <end position="291"/>
    </location>
</feature>
<protein>
    <submittedName>
        <fullName evidence="9">Cysteinyl-tRNA synthetase</fullName>
    </submittedName>
</protein>
<dbReference type="AlphaFoldDB" id="A0AAI8FDR4"/>
<evidence type="ECO:0000256" key="4">
    <source>
        <dbReference type="ARBA" id="ARBA00022723"/>
    </source>
</evidence>
<dbReference type="Gene3D" id="3.40.50.620">
    <property type="entry name" value="HUPs"/>
    <property type="match status" value="1"/>
</dbReference>
<dbReference type="InterPro" id="IPR014729">
    <property type="entry name" value="Rossmann-like_a/b/a_fold"/>
</dbReference>
<dbReference type="SUPFAM" id="SSF47323">
    <property type="entry name" value="Anticodon-binding domain of a subclass of class I aminoacyl-tRNA synthetases"/>
    <property type="match status" value="1"/>
</dbReference>
<dbReference type="Proteomes" id="UP000009399">
    <property type="component" value="Chromosome"/>
</dbReference>
<organism evidence="9 10">
    <name type="scientific">Mesomycoplasma hyorhinis SK76</name>
    <dbReference type="NCBI Taxonomy" id="1118964"/>
    <lineage>
        <taxon>Bacteria</taxon>
        <taxon>Bacillati</taxon>
        <taxon>Mycoplasmatota</taxon>
        <taxon>Mycoplasmoidales</taxon>
        <taxon>Metamycoplasmataceae</taxon>
        <taxon>Mesomycoplasma</taxon>
    </lineage>
</organism>
<evidence type="ECO:0000256" key="2">
    <source>
        <dbReference type="ARBA" id="ARBA00011245"/>
    </source>
</evidence>
<name>A0AAI8FDR4_MESHY</name>
<reference evidence="9 10" key="1">
    <citation type="journal article" date="2013" name="Genome Announc.">
        <title>Complete Genome Sequence of Mycoplasma hyorhinis Strain SK76.</title>
        <authorList>
            <person name="Goodison S."/>
            <person name="Urquidi V."/>
            <person name="Kumar D."/>
            <person name="Reyes L."/>
            <person name="Rosser C.J."/>
        </authorList>
    </citation>
    <scope>NUCLEOTIDE SEQUENCE [LARGE SCALE GENOMIC DNA]</scope>
    <source>
        <strain evidence="9 10">SK76</strain>
    </source>
</reference>
<dbReference type="KEGG" id="mhs:MOS_269"/>
<dbReference type="GO" id="GO:0005524">
    <property type="term" value="F:ATP binding"/>
    <property type="evidence" value="ECO:0007669"/>
    <property type="project" value="UniProtKB-KW"/>
</dbReference>
<keyword evidence="5" id="KW-0547">Nucleotide-binding</keyword>
<dbReference type="GO" id="GO:0046872">
    <property type="term" value="F:metal ion binding"/>
    <property type="evidence" value="ECO:0007669"/>
    <property type="project" value="UniProtKB-KW"/>
</dbReference>
<comment type="cofactor">
    <cofactor evidence="1">
        <name>Zn(2+)</name>
        <dbReference type="ChEBI" id="CHEBI:29105"/>
    </cofactor>
</comment>
<dbReference type="GO" id="GO:0005829">
    <property type="term" value="C:cytosol"/>
    <property type="evidence" value="ECO:0007669"/>
    <property type="project" value="TreeGrafter"/>
</dbReference>
<dbReference type="EMBL" id="CP003914">
    <property type="protein sequence ID" value="AFX74196.1"/>
    <property type="molecule type" value="Genomic_DNA"/>
</dbReference>
<dbReference type="RefSeq" id="WP_015084099.1">
    <property type="nucleotide sequence ID" value="NC_019552.1"/>
</dbReference>
<keyword evidence="6" id="KW-0862">Zinc</keyword>
<accession>A0AAI8FDR4</accession>
<evidence type="ECO:0000256" key="3">
    <source>
        <dbReference type="ARBA" id="ARBA00022598"/>
    </source>
</evidence>
<dbReference type="GO" id="GO:0004817">
    <property type="term" value="F:cysteine-tRNA ligase activity"/>
    <property type="evidence" value="ECO:0007669"/>
    <property type="project" value="TreeGrafter"/>
</dbReference>
<dbReference type="SUPFAM" id="SSF52374">
    <property type="entry name" value="Nucleotidylyl transferase"/>
    <property type="match status" value="1"/>
</dbReference>
<keyword evidence="7" id="KW-0067">ATP-binding</keyword>
<dbReference type="PANTHER" id="PTHR10890:SF3">
    <property type="entry name" value="CYSTEINE--TRNA LIGASE, CYTOPLASMIC"/>
    <property type="match status" value="1"/>
</dbReference>
<comment type="subunit">
    <text evidence="2">Monomer.</text>
</comment>
<evidence type="ECO:0000259" key="8">
    <source>
        <dbReference type="Pfam" id="PF01406"/>
    </source>
</evidence>
<evidence type="ECO:0000313" key="10">
    <source>
        <dbReference type="Proteomes" id="UP000009399"/>
    </source>
</evidence>
<proteinExistence type="predicted"/>
<evidence type="ECO:0000256" key="5">
    <source>
        <dbReference type="ARBA" id="ARBA00022741"/>
    </source>
</evidence>
<keyword evidence="4" id="KW-0479">Metal-binding</keyword>
<dbReference type="PANTHER" id="PTHR10890">
    <property type="entry name" value="CYSTEINYL-TRNA SYNTHETASE"/>
    <property type="match status" value="1"/>
</dbReference>
<sequence length="400" mass="47195">MTKKENIYVCGPTVYDYIHIGNLRPILTIDILNRVKKYFKYELFFLHNITNIDDKIIKKAILENKTEAEISEFYYKDYMKKLKLFNIQKPTKIVKVTNELNTIKNYIYLLQKQGFTYQENDDLYFNTSKVKNYGHISGQKINSLVSSSKTQYKSNANDFVLWKKTTLGIKYYSLLGLGRPGWHTECSALIFKYFNKQTIDIHSGGIDLIFPHHENENTQHFALTKKNITKKWVHVGQIKINNEKMSKSLNNVFLVDNFVEKYHPDVYRHILLTSSISGPIDLTNELLEANKNKIIQYKKAFFEHLINPRKSLKKVYNPILKLFLQSKFAQANKELNLLLKNKDYANLSFIFNVLGFIFATKKLNKTDFALLEKWKKLKSEKNYQKADKIREKLWNKFIFS</sequence>
<dbReference type="InterPro" id="IPR032678">
    <property type="entry name" value="tRNA-synt_1_cat_dom"/>
</dbReference>
<dbReference type="Pfam" id="PF01406">
    <property type="entry name" value="tRNA-synt_1e"/>
    <property type="match status" value="1"/>
</dbReference>
<evidence type="ECO:0000256" key="6">
    <source>
        <dbReference type="ARBA" id="ARBA00022833"/>
    </source>
</evidence>
<evidence type="ECO:0000256" key="7">
    <source>
        <dbReference type="ARBA" id="ARBA00022840"/>
    </source>
</evidence>
<evidence type="ECO:0000256" key="1">
    <source>
        <dbReference type="ARBA" id="ARBA00001947"/>
    </source>
</evidence>
<dbReference type="InterPro" id="IPR009080">
    <property type="entry name" value="tRNAsynth_Ia_anticodon-bd"/>
</dbReference>
<dbReference type="PRINTS" id="PR00983">
    <property type="entry name" value="TRNASYNTHCYS"/>
</dbReference>
<evidence type="ECO:0000313" key="9">
    <source>
        <dbReference type="EMBL" id="AFX74196.1"/>
    </source>
</evidence>
<keyword evidence="3" id="KW-0436">Ligase</keyword>